<comment type="pathway">
    <text evidence="1">Bacterial outer membrane biogenesis; LPS O-antigen biosynthesis.</text>
</comment>
<dbReference type="AlphaFoldDB" id="W0PBD6"/>
<sequence length="306" mass="33501">MASNEPKRVLVTGASGFTGQYVTTELKKAGYRVITLGSKPAEGKDCFQVDLLDSEQLTAVVQQSRPDHVIHLAAIAFVAHADARAFYDVNLIGTRYLLQALSMSDHPLTSVLLVSSANVYGNSSAGSLSEQTAPDPVNDYAVSKLAMEYMAHTYRAKLPLIITRPFNYTGVGQESHFVIPKIVSHFRERKSEIELGNLQVWRDFGDVRKVAQAYRQLIETPAAVGHTINISTGKATSLGEIIGICEQITGHSLDVKVNRAFVRENEVQTLTGNSDLLRSLIPDWSPLDIRDTLSWMLTGDDVSSPA</sequence>
<dbReference type="OrthoDB" id="5295702at2"/>
<evidence type="ECO:0000313" key="5">
    <source>
        <dbReference type="Proteomes" id="UP000019095"/>
    </source>
</evidence>
<dbReference type="Proteomes" id="UP000019095">
    <property type="component" value="Chromosome"/>
</dbReference>
<reference evidence="4 5" key="1">
    <citation type="journal article" date="2014" name="Microbiology">
        <title>Unravelling the complete genome sequence of Advenella mimigardefordensis strain DPN7T and novel insights in the catabolism of the xenobiotic polythioester precursor 3,3'-dithiodipropionate.</title>
        <authorList>
            <person name="Wubbeler J.H."/>
            <person name="Hiessl S."/>
            <person name="Schuldes J."/>
            <person name="Thurmer A."/>
            <person name="Daniel R."/>
            <person name="Steinbuchel A."/>
        </authorList>
    </citation>
    <scope>NUCLEOTIDE SEQUENCE [LARGE SCALE GENOMIC DNA]</scope>
    <source>
        <strain evidence="5">DSM 17166 / LMG 22922 / DPN7</strain>
    </source>
</reference>
<accession>W0PBD6</accession>
<dbReference type="KEGG" id="amim:MIM_c06860"/>
<dbReference type="SUPFAM" id="SSF51735">
    <property type="entry name" value="NAD(P)-binding Rossmann-fold domains"/>
    <property type="match status" value="1"/>
</dbReference>
<dbReference type="InterPro" id="IPR036291">
    <property type="entry name" value="NAD(P)-bd_dom_sf"/>
</dbReference>
<gene>
    <name evidence="4" type="ORF">MIM_c06860</name>
</gene>
<evidence type="ECO:0000256" key="1">
    <source>
        <dbReference type="ARBA" id="ARBA00005125"/>
    </source>
</evidence>
<dbReference type="InterPro" id="IPR001509">
    <property type="entry name" value="Epimerase_deHydtase"/>
</dbReference>
<dbReference type="Pfam" id="PF01370">
    <property type="entry name" value="Epimerase"/>
    <property type="match status" value="1"/>
</dbReference>
<organism evidence="4 5">
    <name type="scientific">Advenella mimigardefordensis (strain DSM 17166 / LMG 22922 / DPN7)</name>
    <dbReference type="NCBI Taxonomy" id="1247726"/>
    <lineage>
        <taxon>Bacteria</taxon>
        <taxon>Pseudomonadati</taxon>
        <taxon>Pseudomonadota</taxon>
        <taxon>Betaproteobacteria</taxon>
        <taxon>Burkholderiales</taxon>
        <taxon>Alcaligenaceae</taxon>
    </lineage>
</organism>
<feature type="domain" description="NAD-dependent epimerase/dehydratase" evidence="3">
    <location>
        <begin position="9"/>
        <end position="230"/>
    </location>
</feature>
<keyword evidence="5" id="KW-1185">Reference proteome</keyword>
<evidence type="ECO:0000259" key="3">
    <source>
        <dbReference type="Pfam" id="PF01370"/>
    </source>
</evidence>
<dbReference type="Gene3D" id="3.90.25.10">
    <property type="entry name" value="UDP-galactose 4-epimerase, domain 1"/>
    <property type="match status" value="1"/>
</dbReference>
<comment type="similarity">
    <text evidence="2">Belongs to the NAD(P)-dependent epimerase/dehydratase family.</text>
</comment>
<dbReference type="Gene3D" id="3.40.50.720">
    <property type="entry name" value="NAD(P)-binding Rossmann-like Domain"/>
    <property type="match status" value="1"/>
</dbReference>
<protein>
    <submittedName>
        <fullName evidence="4">Putative nucleoside-diphosphate-sugar epimerase</fullName>
    </submittedName>
</protein>
<dbReference type="PANTHER" id="PTHR43000">
    <property type="entry name" value="DTDP-D-GLUCOSE 4,6-DEHYDRATASE-RELATED"/>
    <property type="match status" value="1"/>
</dbReference>
<evidence type="ECO:0000313" key="4">
    <source>
        <dbReference type="EMBL" id="AHG62787.1"/>
    </source>
</evidence>
<dbReference type="EMBL" id="CP003915">
    <property type="protein sequence ID" value="AHG62787.1"/>
    <property type="molecule type" value="Genomic_DNA"/>
</dbReference>
<dbReference type="PATRIC" id="fig|1247726.3.peg.747"/>
<dbReference type="STRING" id="1247726.MIM_c06860"/>
<evidence type="ECO:0000256" key="2">
    <source>
        <dbReference type="ARBA" id="ARBA00007637"/>
    </source>
</evidence>
<dbReference type="eggNOG" id="COG0451">
    <property type="taxonomic scope" value="Bacteria"/>
</dbReference>
<name>W0PBD6_ADVMD</name>
<proteinExistence type="inferred from homology"/>
<dbReference type="HOGENOM" id="CLU_007383_1_7_4"/>